<proteinExistence type="inferred from homology"/>
<comment type="pathway">
    <text evidence="2">Siderophore biosynthesis; enterobactin biosynthesis.</text>
</comment>
<evidence type="ECO:0000256" key="4">
    <source>
        <dbReference type="ARBA" id="ARBA00011503"/>
    </source>
</evidence>
<dbReference type="PANTHER" id="PTHR38096:SF1">
    <property type="entry name" value="ENTEROBACTIN SYNTHASE COMPONENT D"/>
    <property type="match status" value="1"/>
</dbReference>
<dbReference type="InterPro" id="IPR008278">
    <property type="entry name" value="4-PPantetheinyl_Trfase_dom"/>
</dbReference>
<accession>A0ABT5ISL8</accession>
<dbReference type="Pfam" id="PF01648">
    <property type="entry name" value="ACPS"/>
    <property type="match status" value="1"/>
</dbReference>
<evidence type="ECO:0000313" key="15">
    <source>
        <dbReference type="Proteomes" id="UP001222030"/>
    </source>
</evidence>
<dbReference type="InterPro" id="IPR037143">
    <property type="entry name" value="4-PPantetheinyl_Trfase_dom_sf"/>
</dbReference>
<comment type="caution">
    <text evidence="14">The sequence shown here is derived from an EMBL/GenBank/DDBJ whole genome shotgun (WGS) entry which is preliminary data.</text>
</comment>
<dbReference type="PRINTS" id="PR01399">
    <property type="entry name" value="ENTSNTHTASED"/>
</dbReference>
<evidence type="ECO:0000256" key="8">
    <source>
        <dbReference type="ARBA" id="ARBA00029894"/>
    </source>
</evidence>
<evidence type="ECO:0000256" key="1">
    <source>
        <dbReference type="ARBA" id="ARBA00003937"/>
    </source>
</evidence>
<evidence type="ECO:0000256" key="9">
    <source>
        <dbReference type="ARBA" id="ARBA00031996"/>
    </source>
</evidence>
<gene>
    <name evidence="14" type="ORF">PQU96_15405</name>
</gene>
<dbReference type="Gene3D" id="3.90.470.20">
    <property type="entry name" value="4'-phosphopantetheinyl transferase domain"/>
    <property type="match status" value="1"/>
</dbReference>
<comment type="function">
    <text evidence="1">Involved in the biosynthesis of the siderophore enterobactin (enterochelin), which is a macrocyclic trimeric lactone of N-(2,3-dihydroxybenzoyl)-serine. The serine trilactone serves as a scaffolding for the three catechol functionalities that provide hexadentate coordination for the tightly ligated iron(2+) atoms. Plays an essential role in the assembly of the enterobactin by catalyzing the transfer of the 4'-phosphopantetheine (Ppant) moiety from coenzyme A to the apo-domains of both EntB (ArCP domain) and EntF (PCP domain) to yield their holo-forms which make them competent for the activation of 2,3-dihydroxybenzoate (DHB) and L-serine, respectively.</text>
</comment>
<comment type="subunit">
    <text evidence="4">EntB, EntD, EntE, and EntF form a multienzyme complex called enterobactin synthase.</text>
</comment>
<reference evidence="14 15" key="1">
    <citation type="submission" date="2023-01" db="EMBL/GenBank/DDBJ databases">
        <title>Novel species of the genus Vogesella isolated from rivers.</title>
        <authorList>
            <person name="Lu H."/>
        </authorList>
    </citation>
    <scope>NUCLEOTIDE SEQUENCE [LARGE SCALE GENOMIC DNA]</scope>
    <source>
        <strain evidence="14 15">LYT5W</strain>
    </source>
</reference>
<dbReference type="Pfam" id="PF17837">
    <property type="entry name" value="4PPT_N"/>
    <property type="match status" value="1"/>
</dbReference>
<keyword evidence="15" id="KW-1185">Reference proteome</keyword>
<name>A0ABT5ISL8_9NEIS</name>
<evidence type="ECO:0000313" key="14">
    <source>
        <dbReference type="EMBL" id="MDC7715502.1"/>
    </source>
</evidence>
<feature type="domain" description="4'-phosphopantetheinyl transferase" evidence="12">
    <location>
        <begin position="132"/>
        <end position="213"/>
    </location>
</feature>
<evidence type="ECO:0000256" key="2">
    <source>
        <dbReference type="ARBA" id="ARBA00004993"/>
    </source>
</evidence>
<evidence type="ECO:0000256" key="10">
    <source>
        <dbReference type="ARBA" id="ARBA00049176"/>
    </source>
</evidence>
<evidence type="ECO:0000259" key="13">
    <source>
        <dbReference type="Pfam" id="PF17837"/>
    </source>
</evidence>
<keyword evidence="6 14" id="KW-0808">Transferase</keyword>
<feature type="domain" description="4'-phosphopantetheinyl transferase N-terminal" evidence="13">
    <location>
        <begin position="63"/>
        <end position="124"/>
    </location>
</feature>
<evidence type="ECO:0000256" key="5">
    <source>
        <dbReference type="ARBA" id="ARBA00019087"/>
    </source>
</evidence>
<keyword evidence="7" id="KW-0259">Enterobactin biosynthesis</keyword>
<evidence type="ECO:0000256" key="11">
    <source>
        <dbReference type="ARBA" id="ARBA00049191"/>
    </source>
</evidence>
<dbReference type="RefSeq" id="WP_272773289.1">
    <property type="nucleotide sequence ID" value="NZ_JAQQLE010000016.1"/>
</dbReference>
<dbReference type="GO" id="GO:0016740">
    <property type="term" value="F:transferase activity"/>
    <property type="evidence" value="ECO:0007669"/>
    <property type="project" value="UniProtKB-KW"/>
</dbReference>
<evidence type="ECO:0000256" key="6">
    <source>
        <dbReference type="ARBA" id="ARBA00022679"/>
    </source>
</evidence>
<organism evidence="14 15">
    <name type="scientific">Vogesella margarita</name>
    <dbReference type="NCBI Taxonomy" id="2984199"/>
    <lineage>
        <taxon>Bacteria</taxon>
        <taxon>Pseudomonadati</taxon>
        <taxon>Pseudomonadota</taxon>
        <taxon>Betaproteobacteria</taxon>
        <taxon>Neisseriales</taxon>
        <taxon>Chromobacteriaceae</taxon>
        <taxon>Vogesella</taxon>
    </lineage>
</organism>
<evidence type="ECO:0000256" key="7">
    <source>
        <dbReference type="ARBA" id="ARBA00023191"/>
    </source>
</evidence>
<dbReference type="InterPro" id="IPR003542">
    <property type="entry name" value="Enbac_synth_compD-like"/>
</dbReference>
<evidence type="ECO:0000259" key="12">
    <source>
        <dbReference type="Pfam" id="PF01648"/>
    </source>
</evidence>
<dbReference type="Proteomes" id="UP001222030">
    <property type="component" value="Unassembled WGS sequence"/>
</dbReference>
<comment type="catalytic activity">
    <reaction evidence="11">
        <text>apo-[peptidyl-carrier protein] + CoA = holo-[peptidyl-carrier protein] + adenosine 3',5'-bisphosphate + H(+)</text>
        <dbReference type="Rhea" id="RHEA:46228"/>
        <dbReference type="Rhea" id="RHEA-COMP:11479"/>
        <dbReference type="Rhea" id="RHEA-COMP:11480"/>
        <dbReference type="ChEBI" id="CHEBI:15378"/>
        <dbReference type="ChEBI" id="CHEBI:29999"/>
        <dbReference type="ChEBI" id="CHEBI:57287"/>
        <dbReference type="ChEBI" id="CHEBI:58343"/>
        <dbReference type="ChEBI" id="CHEBI:64479"/>
    </reaction>
</comment>
<comment type="catalytic activity">
    <reaction evidence="10">
        <text>apo-[aryl-carrier protein] + CoA = holo-[aryl-carrier protein] + adenosine 3',5'-bisphosphate + H(+)</text>
        <dbReference type="Rhea" id="RHEA:48404"/>
        <dbReference type="Rhea" id="RHEA-COMP:15903"/>
        <dbReference type="Rhea" id="RHEA-COMP:17557"/>
        <dbReference type="ChEBI" id="CHEBI:15378"/>
        <dbReference type="ChEBI" id="CHEBI:29999"/>
        <dbReference type="ChEBI" id="CHEBI:57287"/>
        <dbReference type="ChEBI" id="CHEBI:58343"/>
        <dbReference type="ChEBI" id="CHEBI:64479"/>
    </reaction>
</comment>
<dbReference type="InterPro" id="IPR041354">
    <property type="entry name" value="4PPT_N"/>
</dbReference>
<dbReference type="PANTHER" id="PTHR38096">
    <property type="entry name" value="ENTEROBACTIN SYNTHASE COMPONENT D"/>
    <property type="match status" value="1"/>
</dbReference>
<evidence type="ECO:0000256" key="3">
    <source>
        <dbReference type="ARBA" id="ARBA00008342"/>
    </source>
</evidence>
<comment type="similarity">
    <text evidence="3">Belongs to the P-Pant transferase superfamily. EntD family.</text>
</comment>
<dbReference type="EMBL" id="JAQQLE010000016">
    <property type="protein sequence ID" value="MDC7715502.1"/>
    <property type="molecule type" value="Genomic_DNA"/>
</dbReference>
<sequence>MGASLVSQRLEQLRPGSLAQLFAAPEAARLPAWPGTMLRQLSLPRLAALVHELPLAGVVPNCAQAVRSRQLAHLAGRLCAEAALEALGGNRHAVGQDSGGAPRWPAGMLGSITHDAHGALALVAHRHDYRWLGIDVEPVLDEPGCAAVCEVCLTAAERTQLAASRDAAAETTLRFSAKEAYYKAVFPQLGCDLDFLDVELAPMPAGSTRFRVLPLGRAALQAKLPPLEGHFAIDNGRVFCGIAC</sequence>
<protein>
    <recommendedName>
        <fullName evidence="5">Enterobactin synthase component D</fullName>
    </recommendedName>
    <alternativeName>
        <fullName evidence="8">4'-phosphopantetheinyl transferase EntD</fullName>
    </alternativeName>
    <alternativeName>
        <fullName evidence="9">Enterochelin synthase D</fullName>
    </alternativeName>
</protein>
<dbReference type="SUPFAM" id="SSF56214">
    <property type="entry name" value="4'-phosphopantetheinyl transferase"/>
    <property type="match status" value="1"/>
</dbReference>